<evidence type="ECO:0000256" key="4">
    <source>
        <dbReference type="ARBA" id="ARBA00022617"/>
    </source>
</evidence>
<keyword evidence="12" id="KW-0812">Transmembrane</keyword>
<dbReference type="GO" id="GO:0016020">
    <property type="term" value="C:membrane"/>
    <property type="evidence" value="ECO:0007669"/>
    <property type="project" value="UniProtKB-SubCell"/>
</dbReference>
<keyword evidence="7 10" id="KW-0408">Iron</keyword>
<organism evidence="13">
    <name type="scientific">Gentiana triflora</name>
    <name type="common">Clustered gentian</name>
    <dbReference type="NCBI Taxonomy" id="55190"/>
    <lineage>
        <taxon>Eukaryota</taxon>
        <taxon>Viridiplantae</taxon>
        <taxon>Streptophyta</taxon>
        <taxon>Embryophyta</taxon>
        <taxon>Tracheophyta</taxon>
        <taxon>Spermatophyta</taxon>
        <taxon>Magnoliopsida</taxon>
        <taxon>eudicotyledons</taxon>
        <taxon>Gunneridae</taxon>
        <taxon>Pentapetalae</taxon>
        <taxon>asterids</taxon>
        <taxon>lamiids</taxon>
        <taxon>Gentianales</taxon>
        <taxon>Gentianaceae</taxon>
        <taxon>Gentianeae</taxon>
        <taxon>Gentianinae</taxon>
        <taxon>Gentiana</taxon>
    </lineage>
</organism>
<dbReference type="PRINTS" id="PR00385">
    <property type="entry name" value="P450"/>
</dbReference>
<sequence length="530" mass="60356">MMLLDFFYSASIFVLSILLFRAIYTTKNRRLRLPPSPFGLPIIGHLHLLGPKIHHSFHNLYKRYGPIFHLRLGSNRCIVVSTPELAKEFLKTHELDFAYRKNSSAISLLTYHVSFAFAPYGPYWKYIKKITTYQLLGNRNLTHFEPIRRLETNRVLYDLMVSSKHGKSVNLTEEMIKLTSNIISQMMLSIRCSDTESGATNVRNVIRDVTELFGEFDVSDIIWFCKNTDLQGIKKRANGIHERYDALLEKIISDRERTRIVEKKNSGAGGGSGDGERNDFLDILMDAMEDDTSEVKLSRNHIKAIILDFLTAATDTTAISLEWALSELINNPRVLKKAQEEINNVVGNQRLVKELDTPNFPYIKAIIKETFRLHPPIPMVIRKSANDIQVAGYDVPKNTMLFVNIWSIGRNPSYWEKASEFSPERFLADTDGGGLSHMDINGQYFELMPFGTGRRGCPGMPLAMQELPTVLSLMIQCFDYIPLDFKGEKAERVMDMSERPGLTAPRANELMCLLKPRIDLPNLLGNVKGE</sequence>
<comment type="cofactor">
    <cofactor evidence="1 10">
        <name>heme</name>
        <dbReference type="ChEBI" id="CHEBI:30413"/>
    </cofactor>
</comment>
<evidence type="ECO:0000256" key="11">
    <source>
        <dbReference type="RuleBase" id="RU000461"/>
    </source>
</evidence>
<keyword evidence="8 11" id="KW-0503">Monooxygenase</keyword>
<dbReference type="PANTHER" id="PTHR47943:SF8">
    <property type="entry name" value="CYTOCHROME P450"/>
    <property type="match status" value="1"/>
</dbReference>
<evidence type="ECO:0000256" key="7">
    <source>
        <dbReference type="ARBA" id="ARBA00023004"/>
    </source>
</evidence>
<dbReference type="GO" id="GO:0004497">
    <property type="term" value="F:monooxygenase activity"/>
    <property type="evidence" value="ECO:0007669"/>
    <property type="project" value="UniProtKB-KW"/>
</dbReference>
<evidence type="ECO:0000256" key="8">
    <source>
        <dbReference type="ARBA" id="ARBA00023033"/>
    </source>
</evidence>
<evidence type="ECO:0000256" key="3">
    <source>
        <dbReference type="ARBA" id="ARBA00010617"/>
    </source>
</evidence>
<dbReference type="PROSITE" id="PS00086">
    <property type="entry name" value="CYTOCHROME_P450"/>
    <property type="match status" value="1"/>
</dbReference>
<evidence type="ECO:0000256" key="12">
    <source>
        <dbReference type="SAM" id="Phobius"/>
    </source>
</evidence>
<dbReference type="InterPro" id="IPR002401">
    <property type="entry name" value="Cyt_P450_E_grp-I"/>
</dbReference>
<dbReference type="SUPFAM" id="SSF48264">
    <property type="entry name" value="Cytochrome P450"/>
    <property type="match status" value="1"/>
</dbReference>
<reference evidence="13" key="1">
    <citation type="journal article" date="2005" name="Plant Sci.">
        <title>Temporal expression of flavonoid biosynthesis-related genes regulates flower pigmentation in gentian plants.</title>
        <authorList>
            <person name="Nakatsuka T."/>
            <person name="Nishihara M."/>
            <person name="Mishiba K."/>
            <person name="Yamamura S."/>
        </authorList>
    </citation>
    <scope>NUCLEOTIDE SEQUENCE</scope>
    <source>
        <tissue evidence="13">Flower buds</tissue>
    </source>
</reference>
<protein>
    <submittedName>
        <fullName evidence="13">Flavone synthase II</fullName>
    </submittedName>
</protein>
<proteinExistence type="evidence at transcript level"/>
<evidence type="ECO:0000256" key="1">
    <source>
        <dbReference type="ARBA" id="ARBA00001971"/>
    </source>
</evidence>
<evidence type="ECO:0000256" key="9">
    <source>
        <dbReference type="ARBA" id="ARBA00023136"/>
    </source>
</evidence>
<dbReference type="PRINTS" id="PR00463">
    <property type="entry name" value="EP450I"/>
</dbReference>
<dbReference type="PANTHER" id="PTHR47943">
    <property type="entry name" value="CYTOCHROME P450 93A3-LIKE"/>
    <property type="match status" value="1"/>
</dbReference>
<gene>
    <name evidence="13" type="primary">GtFSII</name>
</gene>
<feature type="transmembrane region" description="Helical" evidence="12">
    <location>
        <begin position="6"/>
        <end position="24"/>
    </location>
</feature>
<dbReference type="InterPro" id="IPR017972">
    <property type="entry name" value="Cyt_P450_CS"/>
</dbReference>
<dbReference type="Pfam" id="PF00067">
    <property type="entry name" value="p450"/>
    <property type="match status" value="1"/>
</dbReference>
<keyword evidence="9 12" id="KW-0472">Membrane</keyword>
<dbReference type="InterPro" id="IPR036396">
    <property type="entry name" value="Cyt_P450_sf"/>
</dbReference>
<dbReference type="GO" id="GO:0005506">
    <property type="term" value="F:iron ion binding"/>
    <property type="evidence" value="ECO:0007669"/>
    <property type="project" value="InterPro"/>
</dbReference>
<accession>Q59I67</accession>
<name>Q59I67_GENTR</name>
<keyword evidence="12" id="KW-1133">Transmembrane helix</keyword>
<evidence type="ECO:0000256" key="5">
    <source>
        <dbReference type="ARBA" id="ARBA00022723"/>
    </source>
</evidence>
<keyword evidence="5 10" id="KW-0479">Metal-binding</keyword>
<comment type="similarity">
    <text evidence="3 11">Belongs to the cytochrome P450 family.</text>
</comment>
<dbReference type="GO" id="GO:0016705">
    <property type="term" value="F:oxidoreductase activity, acting on paired donors, with incorporation or reduction of molecular oxygen"/>
    <property type="evidence" value="ECO:0007669"/>
    <property type="project" value="InterPro"/>
</dbReference>
<comment type="subcellular location">
    <subcellularLocation>
        <location evidence="2">Membrane</location>
    </subcellularLocation>
</comment>
<dbReference type="AlphaFoldDB" id="Q59I67"/>
<keyword evidence="6 11" id="KW-0560">Oxidoreductase</keyword>
<evidence type="ECO:0000256" key="10">
    <source>
        <dbReference type="PIRSR" id="PIRSR602401-1"/>
    </source>
</evidence>
<dbReference type="GO" id="GO:0020037">
    <property type="term" value="F:heme binding"/>
    <property type="evidence" value="ECO:0007669"/>
    <property type="project" value="InterPro"/>
</dbReference>
<keyword evidence="4 10" id="KW-0349">Heme</keyword>
<feature type="binding site" description="axial binding residue" evidence="10">
    <location>
        <position position="457"/>
    </location>
    <ligand>
        <name>heme</name>
        <dbReference type="ChEBI" id="CHEBI:30413"/>
    </ligand>
    <ligandPart>
        <name>Fe</name>
        <dbReference type="ChEBI" id="CHEBI:18248"/>
    </ligandPart>
</feature>
<dbReference type="InterPro" id="IPR001128">
    <property type="entry name" value="Cyt_P450"/>
</dbReference>
<evidence type="ECO:0000256" key="6">
    <source>
        <dbReference type="ARBA" id="ARBA00023002"/>
    </source>
</evidence>
<evidence type="ECO:0000313" key="13">
    <source>
        <dbReference type="EMBL" id="BAD91809.1"/>
    </source>
</evidence>
<dbReference type="FunFam" id="1.10.630.10:FF:000019">
    <property type="entry name" value="Cytochrome P450 family protein"/>
    <property type="match status" value="1"/>
</dbReference>
<dbReference type="EMBL" id="AB193314">
    <property type="protein sequence ID" value="BAD91809.1"/>
    <property type="molecule type" value="mRNA"/>
</dbReference>
<evidence type="ECO:0000256" key="2">
    <source>
        <dbReference type="ARBA" id="ARBA00004370"/>
    </source>
</evidence>
<dbReference type="Gene3D" id="1.10.630.10">
    <property type="entry name" value="Cytochrome P450"/>
    <property type="match status" value="1"/>
</dbReference>